<dbReference type="AlphaFoldDB" id="A0A409WVY9"/>
<evidence type="ECO:0000313" key="3">
    <source>
        <dbReference type="EMBL" id="PPQ82678.1"/>
    </source>
</evidence>
<evidence type="ECO:0000313" key="4">
    <source>
        <dbReference type="Proteomes" id="UP000283269"/>
    </source>
</evidence>
<keyword evidence="4" id="KW-1185">Reference proteome</keyword>
<feature type="transmembrane region" description="Helical" evidence="2">
    <location>
        <begin position="35"/>
        <end position="64"/>
    </location>
</feature>
<organism evidence="3 4">
    <name type="scientific">Psilocybe cyanescens</name>
    <dbReference type="NCBI Taxonomy" id="93625"/>
    <lineage>
        <taxon>Eukaryota</taxon>
        <taxon>Fungi</taxon>
        <taxon>Dikarya</taxon>
        <taxon>Basidiomycota</taxon>
        <taxon>Agaricomycotina</taxon>
        <taxon>Agaricomycetes</taxon>
        <taxon>Agaricomycetidae</taxon>
        <taxon>Agaricales</taxon>
        <taxon>Agaricineae</taxon>
        <taxon>Strophariaceae</taxon>
        <taxon>Psilocybe</taxon>
    </lineage>
</organism>
<evidence type="ECO:0000256" key="2">
    <source>
        <dbReference type="SAM" id="Phobius"/>
    </source>
</evidence>
<name>A0A409WVY9_PSICY</name>
<dbReference type="EMBL" id="NHYD01003108">
    <property type="protein sequence ID" value="PPQ82678.1"/>
    <property type="molecule type" value="Genomic_DNA"/>
</dbReference>
<accession>A0A409WVY9</accession>
<gene>
    <name evidence="3" type="ORF">CVT25_009443</name>
</gene>
<keyword evidence="2" id="KW-0812">Transmembrane</keyword>
<proteinExistence type="predicted"/>
<dbReference type="InParanoid" id="A0A409WVY9"/>
<protein>
    <submittedName>
        <fullName evidence="3">Uncharacterized protein</fullName>
    </submittedName>
</protein>
<keyword evidence="2" id="KW-1133">Transmembrane helix</keyword>
<keyword evidence="2" id="KW-0472">Membrane</keyword>
<sequence>MKSPELSVFASSSTAGSILTRIVSSSGEGASARSILAVSSSVMIVMPLAMVASTTIFASVSILASVSIFASVSRLASVPLVEIIGSLLHEHFLCLEGLAFGSSSSSDCDDDSSELDELSSDPSGSPEDGSELDEGLSDDVVAARFLDLQDFFLVDDTFFSAAPRKDLGSTCATGLADREGEDGLDAATSLYERRGVWTSGATGLLSSGKGFVAKRGSSGDQSKEFQTSRRQ</sequence>
<evidence type="ECO:0000256" key="1">
    <source>
        <dbReference type="SAM" id="MobiDB-lite"/>
    </source>
</evidence>
<feature type="region of interest" description="Disordered" evidence="1">
    <location>
        <begin position="209"/>
        <end position="231"/>
    </location>
</feature>
<comment type="caution">
    <text evidence="3">The sequence shown here is derived from an EMBL/GenBank/DDBJ whole genome shotgun (WGS) entry which is preliminary data.</text>
</comment>
<feature type="region of interest" description="Disordered" evidence="1">
    <location>
        <begin position="106"/>
        <end position="133"/>
    </location>
</feature>
<feature type="compositionally biased region" description="Acidic residues" evidence="1">
    <location>
        <begin position="107"/>
        <end position="119"/>
    </location>
</feature>
<reference evidence="3 4" key="1">
    <citation type="journal article" date="2018" name="Evol. Lett.">
        <title>Horizontal gene cluster transfer increased hallucinogenic mushroom diversity.</title>
        <authorList>
            <person name="Reynolds H.T."/>
            <person name="Vijayakumar V."/>
            <person name="Gluck-Thaler E."/>
            <person name="Korotkin H.B."/>
            <person name="Matheny P.B."/>
            <person name="Slot J.C."/>
        </authorList>
    </citation>
    <scope>NUCLEOTIDE SEQUENCE [LARGE SCALE GENOMIC DNA]</scope>
    <source>
        <strain evidence="3 4">2631</strain>
    </source>
</reference>
<feature type="compositionally biased region" description="Basic and acidic residues" evidence="1">
    <location>
        <begin position="221"/>
        <end position="231"/>
    </location>
</feature>
<dbReference type="Proteomes" id="UP000283269">
    <property type="component" value="Unassembled WGS sequence"/>
</dbReference>